<feature type="compositionally biased region" description="Polar residues" evidence="1">
    <location>
        <begin position="181"/>
        <end position="199"/>
    </location>
</feature>
<feature type="compositionally biased region" description="Low complexity" evidence="1">
    <location>
        <begin position="132"/>
        <end position="152"/>
    </location>
</feature>
<name>A0A6A5YJB7_9PLEO</name>
<protein>
    <submittedName>
        <fullName evidence="2">Uncharacterized protein</fullName>
    </submittedName>
</protein>
<accession>A0A6A5YJB7</accession>
<evidence type="ECO:0000256" key="1">
    <source>
        <dbReference type="SAM" id="MobiDB-lite"/>
    </source>
</evidence>
<proteinExistence type="predicted"/>
<sequence length="380" mass="41881">MSSAKPSPHRFLTHKPRQKQQTKPSSLRHAFPAPAQTPQSKHTHRRSYEFPDETPKVTPAKRFVGKERAAEEWRDTETYGPNTARKKPATRTLERVESIEGSSQTTPSASEDDEDAEMLFQSENPRKRRRTSPPAEHSSSPHRPSSSRSMLPPQTPVQNTVRFATPALSASSHRFIIPAPRNQTPFSNTSTASQTPQTHSRPHFLLPPQQTSPHQPVQPLPEHFSPSRKGQKYIPGGVASMVQSWIIETANTGFATQTRDAVVWGRDKEEGVKMRVKIRTIQSGNAYKGEGEGVECFNGGVVFVSGDADVGLYNASRMPPGSAAQSEHETRVLLAGQGGARGLSGVKIKERSVVGIRAPLWDVEIAGEKWVVAVDWILLS</sequence>
<gene>
    <name evidence="2" type="ORF">BDV96DRAFT_507273</name>
</gene>
<dbReference type="EMBL" id="ML977359">
    <property type="protein sequence ID" value="KAF2106834.1"/>
    <property type="molecule type" value="Genomic_DNA"/>
</dbReference>
<feature type="compositionally biased region" description="Basic and acidic residues" evidence="1">
    <location>
        <begin position="64"/>
        <end position="77"/>
    </location>
</feature>
<feature type="compositionally biased region" description="Basic residues" evidence="1">
    <location>
        <begin position="7"/>
        <end position="20"/>
    </location>
</feature>
<feature type="compositionally biased region" description="Basic and acidic residues" evidence="1">
    <location>
        <begin position="46"/>
        <end position="55"/>
    </location>
</feature>
<evidence type="ECO:0000313" key="2">
    <source>
        <dbReference type="EMBL" id="KAF2106834.1"/>
    </source>
</evidence>
<dbReference type="AlphaFoldDB" id="A0A6A5YJB7"/>
<feature type="region of interest" description="Disordered" evidence="1">
    <location>
        <begin position="1"/>
        <end position="156"/>
    </location>
</feature>
<dbReference type="OrthoDB" id="5389296at2759"/>
<feature type="region of interest" description="Disordered" evidence="1">
    <location>
        <begin position="178"/>
        <end position="229"/>
    </location>
</feature>
<evidence type="ECO:0000313" key="3">
    <source>
        <dbReference type="Proteomes" id="UP000799770"/>
    </source>
</evidence>
<feature type="compositionally biased region" description="Polar residues" evidence="1">
    <location>
        <begin position="100"/>
        <end position="109"/>
    </location>
</feature>
<dbReference type="Proteomes" id="UP000799770">
    <property type="component" value="Unassembled WGS sequence"/>
</dbReference>
<reference evidence="2" key="1">
    <citation type="journal article" date="2020" name="Stud. Mycol.">
        <title>101 Dothideomycetes genomes: a test case for predicting lifestyles and emergence of pathogens.</title>
        <authorList>
            <person name="Haridas S."/>
            <person name="Albert R."/>
            <person name="Binder M."/>
            <person name="Bloem J."/>
            <person name="Labutti K."/>
            <person name="Salamov A."/>
            <person name="Andreopoulos B."/>
            <person name="Baker S."/>
            <person name="Barry K."/>
            <person name="Bills G."/>
            <person name="Bluhm B."/>
            <person name="Cannon C."/>
            <person name="Castanera R."/>
            <person name="Culley D."/>
            <person name="Daum C."/>
            <person name="Ezra D."/>
            <person name="Gonzalez J."/>
            <person name="Henrissat B."/>
            <person name="Kuo A."/>
            <person name="Liang C."/>
            <person name="Lipzen A."/>
            <person name="Lutzoni F."/>
            <person name="Magnuson J."/>
            <person name="Mondo S."/>
            <person name="Nolan M."/>
            <person name="Ohm R."/>
            <person name="Pangilinan J."/>
            <person name="Park H.-J."/>
            <person name="Ramirez L."/>
            <person name="Alfaro M."/>
            <person name="Sun H."/>
            <person name="Tritt A."/>
            <person name="Yoshinaga Y."/>
            <person name="Zwiers L.-H."/>
            <person name="Turgeon B."/>
            <person name="Goodwin S."/>
            <person name="Spatafora J."/>
            <person name="Crous P."/>
            <person name="Grigoriev I."/>
        </authorList>
    </citation>
    <scope>NUCLEOTIDE SEQUENCE</scope>
    <source>
        <strain evidence="2">CBS 627.86</strain>
    </source>
</reference>
<organism evidence="2 3">
    <name type="scientific">Lophiotrema nucula</name>
    <dbReference type="NCBI Taxonomy" id="690887"/>
    <lineage>
        <taxon>Eukaryota</taxon>
        <taxon>Fungi</taxon>
        <taxon>Dikarya</taxon>
        <taxon>Ascomycota</taxon>
        <taxon>Pezizomycotina</taxon>
        <taxon>Dothideomycetes</taxon>
        <taxon>Pleosporomycetidae</taxon>
        <taxon>Pleosporales</taxon>
        <taxon>Lophiotremataceae</taxon>
        <taxon>Lophiotrema</taxon>
    </lineage>
</organism>
<keyword evidence="3" id="KW-1185">Reference proteome</keyword>